<evidence type="ECO:0000256" key="1">
    <source>
        <dbReference type="ARBA" id="ARBA00011738"/>
    </source>
</evidence>
<dbReference type="InterPro" id="IPR036866">
    <property type="entry name" value="RibonucZ/Hydroxyglut_hydro"/>
</dbReference>
<accession>A0A3M8AQ14</accession>
<dbReference type="CDD" id="cd07717">
    <property type="entry name" value="RNaseZ_ZiPD-like_MBL-fold"/>
    <property type="match status" value="1"/>
</dbReference>
<keyword evidence="3 13" id="KW-0819">tRNA processing</keyword>
<evidence type="ECO:0000256" key="10">
    <source>
        <dbReference type="ARBA" id="ARBA00034301"/>
    </source>
</evidence>
<evidence type="ECO:0000256" key="5">
    <source>
        <dbReference type="ARBA" id="ARBA00022723"/>
    </source>
</evidence>
<dbReference type="PANTHER" id="PTHR46018:SF2">
    <property type="entry name" value="ZINC PHOSPHODIESTERASE ELAC PROTEIN 1"/>
    <property type="match status" value="1"/>
</dbReference>
<name>A0A3M8AQ14_9BACL</name>
<comment type="cofactor">
    <cofactor evidence="13">
        <name>Zn(2+)</name>
        <dbReference type="ChEBI" id="CHEBI:29105"/>
    </cofactor>
    <text evidence="13">Binds 2 Zn(2+) ions.</text>
</comment>
<keyword evidence="8 13" id="KW-0862">Zinc</keyword>
<evidence type="ECO:0000256" key="4">
    <source>
        <dbReference type="ARBA" id="ARBA00022722"/>
    </source>
</evidence>
<dbReference type="EC" id="3.1.26.11" evidence="2 13"/>
<comment type="function">
    <text evidence="12 13">Zinc phosphodiesterase, which displays some tRNA 3'-processing endonuclease activity. Probably involved in tRNA maturation, by removing a 3'-trailer from precursor tRNA.</text>
</comment>
<evidence type="ECO:0000256" key="11">
    <source>
        <dbReference type="ARBA" id="ARBA00048505"/>
    </source>
</evidence>
<comment type="catalytic activity">
    <reaction evidence="11">
        <text>3',5'-cyclic UMP + H2O = UMP + H(+)</text>
        <dbReference type="Rhea" id="RHEA:70575"/>
        <dbReference type="ChEBI" id="CHEBI:15377"/>
        <dbReference type="ChEBI" id="CHEBI:15378"/>
        <dbReference type="ChEBI" id="CHEBI:57865"/>
        <dbReference type="ChEBI" id="CHEBI:184387"/>
    </reaction>
    <physiologicalReaction direction="left-to-right" evidence="11">
        <dbReference type="Rhea" id="RHEA:70576"/>
    </physiologicalReaction>
</comment>
<keyword evidence="5 13" id="KW-0479">Metal-binding</keyword>
<feature type="domain" description="Metallo-beta-lactamase" evidence="14">
    <location>
        <begin position="201"/>
        <end position="270"/>
    </location>
</feature>
<dbReference type="NCBIfam" id="TIGR02651">
    <property type="entry name" value="RNase_Z"/>
    <property type="match status" value="1"/>
</dbReference>
<dbReference type="EMBL" id="RHHN01000048">
    <property type="protein sequence ID" value="RNB53153.1"/>
    <property type="molecule type" value="Genomic_DNA"/>
</dbReference>
<gene>
    <name evidence="13 16" type="primary">rnz</name>
    <name evidence="15" type="ORF">BAG01nite_03050</name>
    <name evidence="16" type="ORF">EB820_16290</name>
</gene>
<evidence type="ECO:0000256" key="7">
    <source>
        <dbReference type="ARBA" id="ARBA00022801"/>
    </source>
</evidence>
<keyword evidence="18" id="KW-1185">Reference proteome</keyword>
<evidence type="ECO:0000313" key="18">
    <source>
        <dbReference type="Proteomes" id="UP000317180"/>
    </source>
</evidence>
<proteinExistence type="inferred from homology"/>
<feature type="active site" description="Proton acceptor" evidence="13">
    <location>
        <position position="66"/>
    </location>
</feature>
<dbReference type="GO" id="GO:0042802">
    <property type="term" value="F:identical protein binding"/>
    <property type="evidence" value="ECO:0007669"/>
    <property type="project" value="UniProtKB-ARBA"/>
</dbReference>
<evidence type="ECO:0000313" key="16">
    <source>
        <dbReference type="EMBL" id="RNB53153.1"/>
    </source>
</evidence>
<evidence type="ECO:0000256" key="9">
    <source>
        <dbReference type="ARBA" id="ARBA00034221"/>
    </source>
</evidence>
<dbReference type="OrthoDB" id="9800940at2"/>
<feature type="binding site" evidence="13">
    <location>
        <position position="66"/>
    </location>
    <ligand>
        <name>Zn(2+)</name>
        <dbReference type="ChEBI" id="CHEBI:29105"/>
        <label>2</label>
        <note>catalytic</note>
    </ligand>
</feature>
<sequence>MIVTFLGTGSGAPTTRRNVSGIGLRFLQAGKWWLFDCGEGTQHQLLRSPMKISQLDKIFITHLHGDHLYGLIGLLASRSLRNGEAPPLALYGPPGLDRYFRAIMDISPVHLQYPLDLCIVSEGIVYEDEDVIVTCRKAKHRVPSFAYSVLEKDKPGAFLVERAKAAGVPSGPLFGALKRGEQVMLPDGRVLDGKDFVGAPQPGRKIVFSGDTEPCQSVEELAAGADLLVHEATYADRDKELAVRSGHSTAKEAAELAKRAGVKALCLTHFSPRYEDEDGDFSMADLLAEAQAIFPETQLAEDLGSIAVKRVRKTVGETE</sequence>
<comment type="caution">
    <text evidence="16">The sequence shown here is derived from an EMBL/GenBank/DDBJ whole genome shotgun (WGS) entry which is preliminary data.</text>
</comment>
<feature type="binding site" evidence="13">
    <location>
        <position position="269"/>
    </location>
    <ligand>
        <name>Zn(2+)</name>
        <dbReference type="ChEBI" id="CHEBI:29105"/>
        <label>2</label>
        <note>catalytic</note>
    </ligand>
</feature>
<reference evidence="15 18" key="2">
    <citation type="submission" date="2019-06" db="EMBL/GenBank/DDBJ databases">
        <title>Whole genome shotgun sequence of Brevibacillus agri NBRC 15538.</title>
        <authorList>
            <person name="Hosoyama A."/>
            <person name="Uohara A."/>
            <person name="Ohji S."/>
            <person name="Ichikawa N."/>
        </authorList>
    </citation>
    <scope>NUCLEOTIDE SEQUENCE [LARGE SCALE GENOMIC DNA]</scope>
    <source>
        <strain evidence="15 18">NBRC 15538</strain>
    </source>
</reference>
<evidence type="ECO:0000256" key="2">
    <source>
        <dbReference type="ARBA" id="ARBA00012477"/>
    </source>
</evidence>
<keyword evidence="4 13" id="KW-0540">Nuclease</keyword>
<dbReference type="GO" id="GO:0008270">
    <property type="term" value="F:zinc ion binding"/>
    <property type="evidence" value="ECO:0007669"/>
    <property type="project" value="UniProtKB-UniRule"/>
</dbReference>
<evidence type="ECO:0000313" key="17">
    <source>
        <dbReference type="Proteomes" id="UP000276178"/>
    </source>
</evidence>
<feature type="binding site" evidence="13">
    <location>
        <position position="140"/>
    </location>
    <ligand>
        <name>Zn(2+)</name>
        <dbReference type="ChEBI" id="CHEBI:29105"/>
        <label>1</label>
        <note>catalytic</note>
    </ligand>
</feature>
<dbReference type="Pfam" id="PF23023">
    <property type="entry name" value="Anti-Pycsar_Apyc1"/>
    <property type="match status" value="1"/>
</dbReference>
<dbReference type="RefSeq" id="WP_025848458.1">
    <property type="nucleotide sequence ID" value="NZ_BJOD01000001.1"/>
</dbReference>
<dbReference type="InterPro" id="IPR013471">
    <property type="entry name" value="RNase_Z/BN"/>
</dbReference>
<dbReference type="Gene3D" id="3.60.15.10">
    <property type="entry name" value="Ribonuclease Z/Hydroxyacylglutathione hydrolase-like"/>
    <property type="match status" value="1"/>
</dbReference>
<feature type="binding site" evidence="13">
    <location>
        <position position="211"/>
    </location>
    <ligand>
        <name>Zn(2+)</name>
        <dbReference type="ChEBI" id="CHEBI:29105"/>
        <label>1</label>
        <note>catalytic</note>
    </ligand>
</feature>
<dbReference type="Proteomes" id="UP000317180">
    <property type="component" value="Unassembled WGS sequence"/>
</dbReference>
<dbReference type="PANTHER" id="PTHR46018">
    <property type="entry name" value="ZINC PHOSPHODIESTERASE ELAC PROTEIN 1"/>
    <property type="match status" value="1"/>
</dbReference>
<comment type="catalytic activity">
    <reaction evidence="9">
        <text>3',5'-cyclic CMP + H2O = CMP + H(+)</text>
        <dbReference type="Rhea" id="RHEA:72675"/>
        <dbReference type="ChEBI" id="CHEBI:15377"/>
        <dbReference type="ChEBI" id="CHEBI:15378"/>
        <dbReference type="ChEBI" id="CHEBI:58003"/>
        <dbReference type="ChEBI" id="CHEBI:60377"/>
    </reaction>
    <physiologicalReaction direction="left-to-right" evidence="9">
        <dbReference type="Rhea" id="RHEA:72676"/>
    </physiologicalReaction>
</comment>
<dbReference type="Pfam" id="PF12706">
    <property type="entry name" value="Lactamase_B_2"/>
    <property type="match status" value="1"/>
</dbReference>
<evidence type="ECO:0000256" key="3">
    <source>
        <dbReference type="ARBA" id="ARBA00022694"/>
    </source>
</evidence>
<comment type="catalytic activity">
    <reaction evidence="13">
        <text>Endonucleolytic cleavage of RNA, removing extra 3' nucleotides from tRNA precursor, generating 3' termini of tRNAs. A 3'-hydroxy group is left at the tRNA terminus and a 5'-phosphoryl group is left at the trailer molecule.</text>
        <dbReference type="EC" id="3.1.26.11"/>
    </reaction>
</comment>
<comment type="similarity">
    <text evidence="13">Belongs to the RNase Z family.</text>
</comment>
<dbReference type="HAMAP" id="MF_01818">
    <property type="entry name" value="RNase_Z_BN"/>
    <property type="match status" value="1"/>
</dbReference>
<dbReference type="SUPFAM" id="SSF56281">
    <property type="entry name" value="Metallo-hydrolase/oxidoreductase"/>
    <property type="match status" value="1"/>
</dbReference>
<evidence type="ECO:0000256" key="13">
    <source>
        <dbReference type="HAMAP-Rule" id="MF_01818"/>
    </source>
</evidence>
<dbReference type="AlphaFoldDB" id="A0A3M8AQ14"/>
<dbReference type="InterPro" id="IPR001279">
    <property type="entry name" value="Metallo-B-lactamas"/>
</dbReference>
<feature type="binding site" evidence="13">
    <location>
        <position position="62"/>
    </location>
    <ligand>
        <name>Zn(2+)</name>
        <dbReference type="ChEBI" id="CHEBI:29105"/>
        <label>1</label>
        <note>catalytic</note>
    </ligand>
</feature>
<evidence type="ECO:0000256" key="8">
    <source>
        <dbReference type="ARBA" id="ARBA00022833"/>
    </source>
</evidence>
<dbReference type="Proteomes" id="UP000276178">
    <property type="component" value="Unassembled WGS sequence"/>
</dbReference>
<feature type="binding site" evidence="13">
    <location>
        <position position="67"/>
    </location>
    <ligand>
        <name>Zn(2+)</name>
        <dbReference type="ChEBI" id="CHEBI:29105"/>
        <label>2</label>
        <note>catalytic</note>
    </ligand>
</feature>
<protein>
    <recommendedName>
        <fullName evidence="2 13">Ribonuclease Z</fullName>
        <shortName evidence="13">RNase Z</shortName>
        <ecNumber evidence="2 13">3.1.26.11</ecNumber>
    </recommendedName>
    <alternativeName>
        <fullName evidence="13">tRNA 3 endonuclease</fullName>
    </alternativeName>
    <alternativeName>
        <fullName evidence="13">tRNase Z</fullName>
    </alternativeName>
</protein>
<dbReference type="EMBL" id="BJOD01000001">
    <property type="protein sequence ID" value="GED24203.1"/>
    <property type="molecule type" value="Genomic_DNA"/>
</dbReference>
<keyword evidence="6 13" id="KW-0255">Endonuclease</keyword>
<feature type="binding site" evidence="13">
    <location>
        <position position="211"/>
    </location>
    <ligand>
        <name>Zn(2+)</name>
        <dbReference type="ChEBI" id="CHEBI:29105"/>
        <label>2</label>
        <note>catalytic</note>
    </ligand>
</feature>
<comment type="function">
    <text evidence="10">Counteracts the endogenous Pycsar antiviral defense system. Phosphodiesterase that enables metal-dependent hydrolysis of host cyclic nucleotide Pycsar defense signals such as cCMP and cUMP.</text>
</comment>
<dbReference type="FunFam" id="3.60.15.10:FF:000002">
    <property type="entry name" value="Ribonuclease Z"/>
    <property type="match status" value="1"/>
</dbReference>
<evidence type="ECO:0000259" key="14">
    <source>
        <dbReference type="Pfam" id="PF12706"/>
    </source>
</evidence>
<dbReference type="NCBIfam" id="NF000801">
    <property type="entry name" value="PRK00055.1-3"/>
    <property type="match status" value="1"/>
</dbReference>
<keyword evidence="7 13" id="KW-0378">Hydrolase</keyword>
<evidence type="ECO:0000256" key="12">
    <source>
        <dbReference type="ARBA" id="ARBA00057812"/>
    </source>
</evidence>
<reference evidence="16 17" key="1">
    <citation type="submission" date="2018-10" db="EMBL/GenBank/DDBJ databases">
        <title>Phylogenomics of Brevibacillus.</title>
        <authorList>
            <person name="Dunlap C."/>
        </authorList>
    </citation>
    <scope>NUCLEOTIDE SEQUENCE [LARGE SCALE GENOMIC DNA]</scope>
    <source>
        <strain evidence="16 17">NRRL NRS 1219</strain>
    </source>
</reference>
<comment type="subunit">
    <text evidence="1 13">Homodimer.</text>
</comment>
<dbReference type="GO" id="GO:0042781">
    <property type="term" value="F:3'-tRNA processing endoribonuclease activity"/>
    <property type="evidence" value="ECO:0007669"/>
    <property type="project" value="UniProtKB-UniRule"/>
</dbReference>
<organism evidence="16 17">
    <name type="scientific">Brevibacillus agri</name>
    <dbReference type="NCBI Taxonomy" id="51101"/>
    <lineage>
        <taxon>Bacteria</taxon>
        <taxon>Bacillati</taxon>
        <taxon>Bacillota</taxon>
        <taxon>Bacilli</taxon>
        <taxon>Bacillales</taxon>
        <taxon>Paenibacillaceae</taxon>
        <taxon>Brevibacillus</taxon>
    </lineage>
</organism>
<feature type="binding site" evidence="13">
    <location>
        <position position="64"/>
    </location>
    <ligand>
        <name>Zn(2+)</name>
        <dbReference type="ChEBI" id="CHEBI:29105"/>
        <label>1</label>
        <note>catalytic</note>
    </ligand>
</feature>
<dbReference type="GeneID" id="82812157"/>
<evidence type="ECO:0000313" key="15">
    <source>
        <dbReference type="EMBL" id="GED24203.1"/>
    </source>
</evidence>
<evidence type="ECO:0000256" key="6">
    <source>
        <dbReference type="ARBA" id="ARBA00022759"/>
    </source>
</evidence>